<dbReference type="EMBL" id="UFXL01000001">
    <property type="protein sequence ID" value="SUY77126.1"/>
    <property type="molecule type" value="Genomic_DNA"/>
</dbReference>
<sequence length="138" mass="15659">MSTIDWTQRKAAPTASERLQVERDRLHRLVNEQYAKRMSAVALPYPQYERESWPIQLQEAQALAADPEAATPWIDACATQRGLECSELAQRILTKDSAYRFISGQLTGARQAHEDAIEALQDLEALRSYDETQGWPQA</sequence>
<accession>A0A8B4S2I6</accession>
<dbReference type="AlphaFoldDB" id="A0A8B4S2I6"/>
<dbReference type="Proteomes" id="UP000255070">
    <property type="component" value="Unassembled WGS sequence"/>
</dbReference>
<proteinExistence type="predicted"/>
<evidence type="ECO:0000313" key="2">
    <source>
        <dbReference type="Proteomes" id="UP000255070"/>
    </source>
</evidence>
<name>A0A8B4S2I6_COMTE</name>
<protein>
    <recommendedName>
        <fullName evidence="3">DUF4376 domain-containing protein</fullName>
    </recommendedName>
</protein>
<evidence type="ECO:0000313" key="1">
    <source>
        <dbReference type="EMBL" id="SUY77126.1"/>
    </source>
</evidence>
<gene>
    <name evidence="1" type="ORF">NCTC10698_02016</name>
</gene>
<keyword evidence="2" id="KW-1185">Reference proteome</keyword>
<dbReference type="GeneID" id="63999860"/>
<dbReference type="RefSeq" id="WP_003077425.1">
    <property type="nucleotide sequence ID" value="NZ_BBJZ01000010.1"/>
</dbReference>
<organism evidence="1 2">
    <name type="scientific">Comamonas testosteroni</name>
    <name type="common">Pseudomonas testosteroni</name>
    <dbReference type="NCBI Taxonomy" id="285"/>
    <lineage>
        <taxon>Bacteria</taxon>
        <taxon>Pseudomonadati</taxon>
        <taxon>Pseudomonadota</taxon>
        <taxon>Betaproteobacteria</taxon>
        <taxon>Burkholderiales</taxon>
        <taxon>Comamonadaceae</taxon>
        <taxon>Comamonas</taxon>
    </lineage>
</organism>
<reference evidence="1 2" key="1">
    <citation type="submission" date="2018-06" db="EMBL/GenBank/DDBJ databases">
        <authorList>
            <consortium name="Pathogen Informatics"/>
            <person name="Doyle S."/>
        </authorList>
    </citation>
    <scope>NUCLEOTIDE SEQUENCE [LARGE SCALE GENOMIC DNA]</scope>
    <source>
        <strain evidence="1 2">NCTC10698</strain>
    </source>
</reference>
<comment type="caution">
    <text evidence="1">The sequence shown here is derived from an EMBL/GenBank/DDBJ whole genome shotgun (WGS) entry which is preliminary data.</text>
</comment>
<evidence type="ECO:0008006" key="3">
    <source>
        <dbReference type="Google" id="ProtNLM"/>
    </source>
</evidence>